<dbReference type="AlphaFoldDB" id="A0A7R9F0E4"/>
<evidence type="ECO:0000313" key="3">
    <source>
        <dbReference type="EMBL" id="CAD7444724.1"/>
    </source>
</evidence>
<organism evidence="3">
    <name type="scientific">Timema bartmani</name>
    <dbReference type="NCBI Taxonomy" id="61472"/>
    <lineage>
        <taxon>Eukaryota</taxon>
        <taxon>Metazoa</taxon>
        <taxon>Ecdysozoa</taxon>
        <taxon>Arthropoda</taxon>
        <taxon>Hexapoda</taxon>
        <taxon>Insecta</taxon>
        <taxon>Pterygota</taxon>
        <taxon>Neoptera</taxon>
        <taxon>Polyneoptera</taxon>
        <taxon>Phasmatodea</taxon>
        <taxon>Timematodea</taxon>
        <taxon>Timematoidea</taxon>
        <taxon>Timematidae</taxon>
        <taxon>Timema</taxon>
    </lineage>
</organism>
<dbReference type="SUPFAM" id="SSF48726">
    <property type="entry name" value="Immunoglobulin"/>
    <property type="match status" value="1"/>
</dbReference>
<dbReference type="Pfam" id="PF13927">
    <property type="entry name" value="Ig_3"/>
    <property type="match status" value="1"/>
</dbReference>
<dbReference type="SMART" id="SM00409">
    <property type="entry name" value="IG"/>
    <property type="match status" value="1"/>
</dbReference>
<dbReference type="PANTHER" id="PTHR23279">
    <property type="entry name" value="DEFECTIVE PROBOSCIS EXTENSION RESPONSE DPR -RELATED"/>
    <property type="match status" value="1"/>
</dbReference>
<dbReference type="InterPro" id="IPR013783">
    <property type="entry name" value="Ig-like_fold"/>
</dbReference>
<evidence type="ECO:0000256" key="1">
    <source>
        <dbReference type="SAM" id="MobiDB-lite"/>
    </source>
</evidence>
<feature type="compositionally biased region" description="Polar residues" evidence="1">
    <location>
        <begin position="1"/>
        <end position="10"/>
    </location>
</feature>
<reference evidence="3" key="1">
    <citation type="submission" date="2020-11" db="EMBL/GenBank/DDBJ databases">
        <authorList>
            <person name="Tran Van P."/>
        </authorList>
    </citation>
    <scope>NUCLEOTIDE SEQUENCE</scope>
</reference>
<dbReference type="PROSITE" id="PS50835">
    <property type="entry name" value="IG_LIKE"/>
    <property type="match status" value="1"/>
</dbReference>
<dbReference type="InterPro" id="IPR003599">
    <property type="entry name" value="Ig_sub"/>
</dbReference>
<dbReference type="InterPro" id="IPR037448">
    <property type="entry name" value="Zig-8"/>
</dbReference>
<name>A0A7R9F0E4_9NEOP</name>
<accession>A0A7R9F0E4</accession>
<evidence type="ECO:0000259" key="2">
    <source>
        <dbReference type="PROSITE" id="PS50835"/>
    </source>
</evidence>
<proteinExistence type="predicted"/>
<dbReference type="PANTHER" id="PTHR23279:SF2">
    <property type="entry name" value="DEFECTIVE PROBOSCIS EXTENSION RESPONSE 19, ISOFORM A"/>
    <property type="match status" value="1"/>
</dbReference>
<dbReference type="FunFam" id="2.60.40.10:FF:000533">
    <property type="entry name" value="Uncharacterized protein, isoform A"/>
    <property type="match status" value="1"/>
</dbReference>
<dbReference type="InterPro" id="IPR036179">
    <property type="entry name" value="Ig-like_dom_sf"/>
</dbReference>
<dbReference type="Gene3D" id="2.60.40.10">
    <property type="entry name" value="Immunoglobulins"/>
    <property type="match status" value="1"/>
</dbReference>
<dbReference type="GO" id="GO:0050808">
    <property type="term" value="P:synapse organization"/>
    <property type="evidence" value="ECO:0007669"/>
    <property type="project" value="TreeGrafter"/>
</dbReference>
<dbReference type="EMBL" id="OD566816">
    <property type="protein sequence ID" value="CAD7444724.1"/>
    <property type="molecule type" value="Genomic_DNA"/>
</dbReference>
<sequence>MKDSRTTFSVLTGKPNEKRPLGSSREATAELVGSPDLHIKSGSTLRLVCKLHQSTEAPVYVFWYHEEKMINYDKERGVSVHGDKSSSSLVIAEAQKSDSGNYSCVPSNAKPASINVHVLNARKQKFRIFTEGASFGDTLFVVLAFPSFSGEEDPSPLFRVIETPENTK</sequence>
<gene>
    <name evidence="3" type="ORF">TBIB3V08_LOCUS7090</name>
</gene>
<dbReference type="InterPro" id="IPR003598">
    <property type="entry name" value="Ig_sub2"/>
</dbReference>
<dbReference type="InterPro" id="IPR007110">
    <property type="entry name" value="Ig-like_dom"/>
</dbReference>
<dbReference type="GO" id="GO:0032589">
    <property type="term" value="C:neuron projection membrane"/>
    <property type="evidence" value="ECO:0007669"/>
    <property type="project" value="TreeGrafter"/>
</dbReference>
<dbReference type="SMART" id="SM00408">
    <property type="entry name" value="IGc2"/>
    <property type="match status" value="1"/>
</dbReference>
<feature type="region of interest" description="Disordered" evidence="1">
    <location>
        <begin position="1"/>
        <end position="25"/>
    </location>
</feature>
<protein>
    <recommendedName>
        <fullName evidence="2">Ig-like domain-containing protein</fullName>
    </recommendedName>
</protein>
<feature type="domain" description="Ig-like" evidence="2">
    <location>
        <begin position="20"/>
        <end position="115"/>
    </location>
</feature>